<accession>A0ABC9XBU8</accession>
<dbReference type="EMBL" id="BAAFJT010000012">
    <property type="protein sequence ID" value="GAB0195161.1"/>
    <property type="molecule type" value="Genomic_DNA"/>
</dbReference>
<evidence type="ECO:0000313" key="3">
    <source>
        <dbReference type="Proteomes" id="UP001623348"/>
    </source>
</evidence>
<gene>
    <name evidence="2" type="ORF">GRJ2_001981400</name>
</gene>
<feature type="compositionally biased region" description="Basic residues" evidence="1">
    <location>
        <begin position="60"/>
        <end position="71"/>
    </location>
</feature>
<sequence>MTGFGLSQNAPKCIILRYHRFRQKMCISKSFTATLLNDLEGSLAGATTKTVPCTDDTQEKRKRRERSRLRKRSLMGKIIQGHGMILEGR</sequence>
<organism evidence="2 3">
    <name type="scientific">Grus japonensis</name>
    <name type="common">Japanese crane</name>
    <name type="synonym">Red-crowned crane</name>
    <dbReference type="NCBI Taxonomy" id="30415"/>
    <lineage>
        <taxon>Eukaryota</taxon>
        <taxon>Metazoa</taxon>
        <taxon>Chordata</taxon>
        <taxon>Craniata</taxon>
        <taxon>Vertebrata</taxon>
        <taxon>Euteleostomi</taxon>
        <taxon>Archelosauria</taxon>
        <taxon>Archosauria</taxon>
        <taxon>Dinosauria</taxon>
        <taxon>Saurischia</taxon>
        <taxon>Theropoda</taxon>
        <taxon>Coelurosauria</taxon>
        <taxon>Aves</taxon>
        <taxon>Neognathae</taxon>
        <taxon>Neoaves</taxon>
        <taxon>Gruiformes</taxon>
        <taxon>Gruidae</taxon>
        <taxon>Grus</taxon>
    </lineage>
</organism>
<reference evidence="2 3" key="1">
    <citation type="submission" date="2024-06" db="EMBL/GenBank/DDBJ databases">
        <title>The draft genome of Grus japonensis, version 3.</title>
        <authorList>
            <person name="Nabeshima K."/>
            <person name="Suzuki S."/>
            <person name="Onuma M."/>
        </authorList>
    </citation>
    <scope>NUCLEOTIDE SEQUENCE [LARGE SCALE GENOMIC DNA]</scope>
    <source>
        <strain evidence="2 3">451A</strain>
    </source>
</reference>
<evidence type="ECO:0000256" key="1">
    <source>
        <dbReference type="SAM" id="MobiDB-lite"/>
    </source>
</evidence>
<feature type="region of interest" description="Disordered" evidence="1">
    <location>
        <begin position="49"/>
        <end position="71"/>
    </location>
</feature>
<proteinExistence type="predicted"/>
<dbReference type="AlphaFoldDB" id="A0ABC9XBU8"/>
<name>A0ABC9XBU8_GRUJA</name>
<protein>
    <submittedName>
        <fullName evidence="2">Uncharacterized protein</fullName>
    </submittedName>
</protein>
<evidence type="ECO:0000313" key="2">
    <source>
        <dbReference type="EMBL" id="GAB0195161.1"/>
    </source>
</evidence>
<comment type="caution">
    <text evidence="2">The sequence shown here is derived from an EMBL/GenBank/DDBJ whole genome shotgun (WGS) entry which is preliminary data.</text>
</comment>
<dbReference type="Proteomes" id="UP001623348">
    <property type="component" value="Unassembled WGS sequence"/>
</dbReference>
<keyword evidence="3" id="KW-1185">Reference proteome</keyword>